<evidence type="ECO:0000256" key="5">
    <source>
        <dbReference type="ARBA" id="ARBA00022692"/>
    </source>
</evidence>
<protein>
    <submittedName>
        <fullName evidence="10">ABC transporter, permease protein</fullName>
    </submittedName>
</protein>
<evidence type="ECO:0000256" key="7">
    <source>
        <dbReference type="ARBA" id="ARBA00023136"/>
    </source>
</evidence>
<evidence type="ECO:0000256" key="6">
    <source>
        <dbReference type="ARBA" id="ARBA00022989"/>
    </source>
</evidence>
<feature type="transmembrane region" description="Helical" evidence="8">
    <location>
        <begin position="12"/>
        <end position="39"/>
    </location>
</feature>
<dbReference type="PANTHER" id="PTHR43005">
    <property type="entry name" value="BLR7065 PROTEIN"/>
    <property type="match status" value="1"/>
</dbReference>
<dbReference type="CDD" id="cd06261">
    <property type="entry name" value="TM_PBP2"/>
    <property type="match status" value="1"/>
</dbReference>
<evidence type="ECO:0000256" key="3">
    <source>
        <dbReference type="ARBA" id="ARBA00022475"/>
    </source>
</evidence>
<feature type="transmembrane region" description="Helical" evidence="8">
    <location>
        <begin position="104"/>
        <end position="124"/>
    </location>
</feature>
<feature type="transmembrane region" description="Helical" evidence="8">
    <location>
        <begin position="155"/>
        <end position="180"/>
    </location>
</feature>
<dbReference type="PROSITE" id="PS50928">
    <property type="entry name" value="ABC_TM1"/>
    <property type="match status" value="1"/>
</dbReference>
<keyword evidence="6 8" id="KW-1133">Transmembrane helix</keyword>
<keyword evidence="4" id="KW-0997">Cell inner membrane</keyword>
<dbReference type="GO" id="GO:0005886">
    <property type="term" value="C:plasma membrane"/>
    <property type="evidence" value="ECO:0007669"/>
    <property type="project" value="UniProtKB-SubCell"/>
</dbReference>
<dbReference type="PANTHER" id="PTHR43005:SF1">
    <property type="entry name" value="SPERMIDINE_PUTRESCINE TRANSPORT SYSTEM PERMEASE PROTEIN"/>
    <property type="match status" value="1"/>
</dbReference>
<evidence type="ECO:0000256" key="4">
    <source>
        <dbReference type="ARBA" id="ARBA00022519"/>
    </source>
</evidence>
<keyword evidence="5 8" id="KW-0812">Transmembrane</keyword>
<feature type="transmembrane region" description="Helical" evidence="8">
    <location>
        <begin position="201"/>
        <end position="220"/>
    </location>
</feature>
<comment type="caution">
    <text evidence="10">The sequence shown here is derived from an EMBL/GenBank/DDBJ whole genome shotgun (WGS) entry which is preliminary data.</text>
</comment>
<dbReference type="EMBL" id="ABXW01000052">
    <property type="protein sequence ID" value="EEB45188.1"/>
    <property type="molecule type" value="Genomic_DNA"/>
</dbReference>
<reference evidence="10 11" key="1">
    <citation type="submission" date="2008-10" db="EMBL/GenBank/DDBJ databases">
        <title>Draft genome sequence of Providencia alcalifaciens (DSM 30120).</title>
        <authorList>
            <person name="Sudarsanam P."/>
            <person name="Ley R."/>
            <person name="Guruge J."/>
            <person name="Turnbaugh P.J."/>
            <person name="Mahowald M."/>
            <person name="Liep D."/>
            <person name="Gordon J."/>
        </authorList>
    </citation>
    <scope>NUCLEOTIDE SEQUENCE [LARGE SCALE GENOMIC DNA]</scope>
    <source>
        <strain evidence="10 11">DSM 30120</strain>
    </source>
</reference>
<evidence type="ECO:0000313" key="11">
    <source>
        <dbReference type="Proteomes" id="UP000003729"/>
    </source>
</evidence>
<feature type="transmembrane region" description="Helical" evidence="8">
    <location>
        <begin position="261"/>
        <end position="283"/>
    </location>
</feature>
<evidence type="ECO:0000259" key="9">
    <source>
        <dbReference type="PROSITE" id="PS50928"/>
    </source>
</evidence>
<keyword evidence="3" id="KW-1003">Cell membrane</keyword>
<proteinExistence type="inferred from homology"/>
<keyword evidence="2 8" id="KW-0813">Transport</keyword>
<dbReference type="InterPro" id="IPR035906">
    <property type="entry name" value="MetI-like_sf"/>
</dbReference>
<sequence length="290" mass="33048">MLSMLFENRKQLFWLLFPALIMLGLLTLYPIVSVLYHAFGQVDYIDDSYHFIGWSNFSELFDDFFFLAAIKNTFIFTLVASIAQVLLGLWLALLFNRQFAGRKFALPIIIYPMMLSTLVCSSIWRSWYNYDFGFLNSLLVAIGLPTQEWLFNPNLALYAIALVDTWQWTPMAFLIILAGLQSIPKDIGEAAMVDGAKGWKSFIYITLPLIKKQLMLAFLLRSIDTFKLFDKVYVMTGGGPGNSTETLSMFVYKYGFRFFDLGMASAAALVMLAISLVMTLIYARNVMKGR</sequence>
<dbReference type="InterPro" id="IPR000515">
    <property type="entry name" value="MetI-like"/>
</dbReference>
<dbReference type="SUPFAM" id="SSF161098">
    <property type="entry name" value="MetI-like"/>
    <property type="match status" value="1"/>
</dbReference>
<keyword evidence="7 8" id="KW-0472">Membrane</keyword>
<evidence type="ECO:0000256" key="8">
    <source>
        <dbReference type="RuleBase" id="RU363032"/>
    </source>
</evidence>
<dbReference type="AlphaFoldDB" id="B6XGZ5"/>
<name>B6XGZ5_9GAMM</name>
<reference evidence="10 11" key="2">
    <citation type="submission" date="2008-10" db="EMBL/GenBank/DDBJ databases">
        <authorList>
            <person name="Fulton L."/>
            <person name="Clifton S."/>
            <person name="Fulton B."/>
            <person name="Xu J."/>
            <person name="Minx P."/>
            <person name="Pepin K.H."/>
            <person name="Johnson M."/>
            <person name="Bhonagiri V."/>
            <person name="Nash W.E."/>
            <person name="Mardis E.R."/>
            <person name="Wilson R.K."/>
        </authorList>
    </citation>
    <scope>NUCLEOTIDE SEQUENCE [LARGE SCALE GENOMIC DNA]</scope>
    <source>
        <strain evidence="10 11">DSM 30120</strain>
    </source>
</reference>
<organism evidence="10 11">
    <name type="scientific">Providencia alcalifaciens DSM 30120</name>
    <dbReference type="NCBI Taxonomy" id="520999"/>
    <lineage>
        <taxon>Bacteria</taxon>
        <taxon>Pseudomonadati</taxon>
        <taxon>Pseudomonadota</taxon>
        <taxon>Gammaproteobacteria</taxon>
        <taxon>Enterobacterales</taxon>
        <taxon>Morganellaceae</taxon>
        <taxon>Providencia</taxon>
    </lineage>
</organism>
<dbReference type="Proteomes" id="UP000003729">
    <property type="component" value="Unassembled WGS sequence"/>
</dbReference>
<evidence type="ECO:0000313" key="10">
    <source>
        <dbReference type="EMBL" id="EEB45188.1"/>
    </source>
</evidence>
<accession>B6XGZ5</accession>
<feature type="domain" description="ABC transmembrane type-1" evidence="9">
    <location>
        <begin position="70"/>
        <end position="282"/>
    </location>
</feature>
<dbReference type="Pfam" id="PF00528">
    <property type="entry name" value="BPD_transp_1"/>
    <property type="match status" value="1"/>
</dbReference>
<evidence type="ECO:0000256" key="2">
    <source>
        <dbReference type="ARBA" id="ARBA00022448"/>
    </source>
</evidence>
<dbReference type="eggNOG" id="COG1175">
    <property type="taxonomic scope" value="Bacteria"/>
</dbReference>
<dbReference type="Gene3D" id="1.10.3720.10">
    <property type="entry name" value="MetI-like"/>
    <property type="match status" value="1"/>
</dbReference>
<evidence type="ECO:0000256" key="1">
    <source>
        <dbReference type="ARBA" id="ARBA00004429"/>
    </source>
</evidence>
<dbReference type="GO" id="GO:0055085">
    <property type="term" value="P:transmembrane transport"/>
    <property type="evidence" value="ECO:0007669"/>
    <property type="project" value="InterPro"/>
</dbReference>
<comment type="subcellular location">
    <subcellularLocation>
        <location evidence="1">Cell inner membrane</location>
        <topology evidence="1">Multi-pass membrane protein</topology>
    </subcellularLocation>
    <subcellularLocation>
        <location evidence="8">Cell membrane</location>
        <topology evidence="8">Multi-pass membrane protein</topology>
    </subcellularLocation>
</comment>
<comment type="similarity">
    <text evidence="8">Belongs to the binding-protein-dependent transport system permease family.</text>
</comment>
<feature type="transmembrane region" description="Helical" evidence="8">
    <location>
        <begin position="64"/>
        <end position="92"/>
    </location>
</feature>
<gene>
    <name evidence="10" type="ORF">PROVALCAL_02632</name>
</gene>